<feature type="transmembrane region" description="Helical" evidence="1">
    <location>
        <begin position="176"/>
        <end position="195"/>
    </location>
</feature>
<feature type="domain" description="Zinc-ribbon" evidence="2">
    <location>
        <begin position="2"/>
        <end position="23"/>
    </location>
</feature>
<evidence type="ECO:0000259" key="2">
    <source>
        <dbReference type="Pfam" id="PF13240"/>
    </source>
</evidence>
<gene>
    <name evidence="3" type="ORF">SAMN05421677_10389</name>
</gene>
<dbReference type="AlphaFoldDB" id="A0A1H0H8E6"/>
<feature type="transmembrane region" description="Helical" evidence="1">
    <location>
        <begin position="131"/>
        <end position="156"/>
    </location>
</feature>
<organism evidence="3 4">
    <name type="scientific">Halobacillus aidingensis</name>
    <dbReference type="NCBI Taxonomy" id="240303"/>
    <lineage>
        <taxon>Bacteria</taxon>
        <taxon>Bacillati</taxon>
        <taxon>Bacillota</taxon>
        <taxon>Bacilli</taxon>
        <taxon>Bacillales</taxon>
        <taxon>Bacillaceae</taxon>
        <taxon>Halobacillus</taxon>
    </lineage>
</organism>
<dbReference type="InterPro" id="IPR046481">
    <property type="entry name" value="DUF6574"/>
</dbReference>
<dbReference type="STRING" id="240303.SAMN05421677_10389"/>
<name>A0A1H0H8E6_HALAD</name>
<evidence type="ECO:0000256" key="1">
    <source>
        <dbReference type="SAM" id="Phobius"/>
    </source>
</evidence>
<dbReference type="OrthoDB" id="2448863at2"/>
<dbReference type="InterPro" id="IPR026870">
    <property type="entry name" value="Zinc_ribbon_dom"/>
</dbReference>
<dbReference type="Proteomes" id="UP000198860">
    <property type="component" value="Unassembled WGS sequence"/>
</dbReference>
<feature type="transmembrane region" description="Helical" evidence="1">
    <location>
        <begin position="93"/>
        <end position="111"/>
    </location>
</feature>
<dbReference type="Pfam" id="PF20214">
    <property type="entry name" value="DUF6574"/>
    <property type="match status" value="1"/>
</dbReference>
<keyword evidence="1" id="KW-1133">Transmembrane helix</keyword>
<accession>A0A1H0H8E6</accession>
<sequence>MFCSKCGIQVEADSKFCGGCGTQVVGGTIQSDSQPSTRALQTLAASVPAPAPQNEYVEKAKHTSKQFYQFAIQSLKRPFSTCKEVNDGQKVNGIISLALFAFLFPLFSYFVTRNVSRGVGSFTGVSPDIPFGSFVIQPFFYALLFFAVFVGVHLAVGKMMKVETNYLSILAKYGSLLVLPITGLLIANLFALLSLSAIATFFFFISLALFMVASFSLLFTLNAEKTSDSGLDVFYGLIITNIVMVIFYFIVGVSIINQIIGDLQSGPLGFFM</sequence>
<dbReference type="EMBL" id="FNIZ01000003">
    <property type="protein sequence ID" value="SDO15408.1"/>
    <property type="molecule type" value="Genomic_DNA"/>
</dbReference>
<evidence type="ECO:0000313" key="4">
    <source>
        <dbReference type="Proteomes" id="UP000198860"/>
    </source>
</evidence>
<dbReference type="Pfam" id="PF13240">
    <property type="entry name" value="Zn_Ribbon_1"/>
    <property type="match status" value="1"/>
</dbReference>
<proteinExistence type="predicted"/>
<keyword evidence="4" id="KW-1185">Reference proteome</keyword>
<keyword evidence="1" id="KW-0812">Transmembrane</keyword>
<reference evidence="4" key="1">
    <citation type="submission" date="2016-10" db="EMBL/GenBank/DDBJ databases">
        <authorList>
            <person name="Varghese N."/>
            <person name="Submissions S."/>
        </authorList>
    </citation>
    <scope>NUCLEOTIDE SEQUENCE [LARGE SCALE GENOMIC DNA]</scope>
    <source>
        <strain evidence="4">CGMCC 1.3703</strain>
    </source>
</reference>
<protein>
    <submittedName>
        <fullName evidence="3">Zinc-ribbon domain-containing protein</fullName>
    </submittedName>
</protein>
<evidence type="ECO:0000313" key="3">
    <source>
        <dbReference type="EMBL" id="SDO15408.1"/>
    </source>
</evidence>
<dbReference type="RefSeq" id="WP_089651215.1">
    <property type="nucleotide sequence ID" value="NZ_FNIZ01000003.1"/>
</dbReference>
<keyword evidence="1" id="KW-0472">Membrane</keyword>
<feature type="transmembrane region" description="Helical" evidence="1">
    <location>
        <begin position="233"/>
        <end position="260"/>
    </location>
</feature>
<feature type="transmembrane region" description="Helical" evidence="1">
    <location>
        <begin position="201"/>
        <end position="221"/>
    </location>
</feature>